<name>A0ABD6D1V1_9EURY</name>
<feature type="region of interest" description="Disordered" evidence="1">
    <location>
        <begin position="1"/>
        <end position="64"/>
    </location>
</feature>
<reference evidence="2 3" key="1">
    <citation type="journal article" date="2019" name="Int. J. Syst. Evol. Microbiol.">
        <title>The Global Catalogue of Microorganisms (GCM) 10K type strain sequencing project: providing services to taxonomists for standard genome sequencing and annotation.</title>
        <authorList>
            <consortium name="The Broad Institute Genomics Platform"/>
            <consortium name="The Broad Institute Genome Sequencing Center for Infectious Disease"/>
            <person name="Wu L."/>
            <person name="Ma J."/>
        </authorList>
    </citation>
    <scope>NUCLEOTIDE SEQUENCE [LARGE SCALE GENOMIC DNA]</scope>
    <source>
        <strain evidence="2 3">CGMCC 1.10594</strain>
    </source>
</reference>
<feature type="compositionally biased region" description="Low complexity" evidence="1">
    <location>
        <begin position="48"/>
        <end position="63"/>
    </location>
</feature>
<gene>
    <name evidence="2" type="ORF">ACFSBJ_15760</name>
</gene>
<evidence type="ECO:0000313" key="3">
    <source>
        <dbReference type="Proteomes" id="UP001597075"/>
    </source>
</evidence>
<evidence type="ECO:0000256" key="1">
    <source>
        <dbReference type="SAM" id="MobiDB-lite"/>
    </source>
</evidence>
<evidence type="ECO:0000313" key="2">
    <source>
        <dbReference type="EMBL" id="MFD1635186.1"/>
    </source>
</evidence>
<organism evidence="2 3">
    <name type="scientific">Haloplanus ruber</name>
    <dbReference type="NCBI Taxonomy" id="869892"/>
    <lineage>
        <taxon>Archaea</taxon>
        <taxon>Methanobacteriati</taxon>
        <taxon>Methanobacteriota</taxon>
        <taxon>Stenosarchaea group</taxon>
        <taxon>Halobacteria</taxon>
        <taxon>Halobacteriales</taxon>
        <taxon>Haloferacaceae</taxon>
        <taxon>Haloplanus</taxon>
    </lineage>
</organism>
<keyword evidence="3" id="KW-1185">Reference proteome</keyword>
<dbReference type="AlphaFoldDB" id="A0ABD6D1V1"/>
<accession>A0ABD6D1V1</accession>
<feature type="compositionally biased region" description="Polar residues" evidence="1">
    <location>
        <begin position="20"/>
        <end position="43"/>
    </location>
</feature>
<feature type="compositionally biased region" description="Low complexity" evidence="1">
    <location>
        <begin position="1"/>
        <end position="17"/>
    </location>
</feature>
<protein>
    <submittedName>
        <fullName evidence="2">Uncharacterized protein</fullName>
    </submittedName>
</protein>
<dbReference type="EMBL" id="JBHUDL010000010">
    <property type="protein sequence ID" value="MFD1635186.1"/>
    <property type="molecule type" value="Genomic_DNA"/>
</dbReference>
<dbReference type="RefSeq" id="WP_256405405.1">
    <property type="nucleotide sequence ID" value="NZ_JBHUDL010000010.1"/>
</dbReference>
<proteinExistence type="predicted"/>
<comment type="caution">
    <text evidence="2">The sequence shown here is derived from an EMBL/GenBank/DDBJ whole genome shotgun (WGS) entry which is preliminary data.</text>
</comment>
<sequence>MSDAAASSRRSRGSAASHEAVSSTTNVARSASVSGMVSQLSSHRTGDPARATTTTAGASGEGVTRVHCCASTVVGMSVRWRVVVEGESDEIVSPHEL</sequence>
<dbReference type="Proteomes" id="UP001597075">
    <property type="component" value="Unassembled WGS sequence"/>
</dbReference>